<protein>
    <recommendedName>
        <fullName evidence="4">AAA+ ATPase domain-containing protein</fullName>
    </recommendedName>
</protein>
<proteinExistence type="inferred from homology"/>
<dbReference type="Pfam" id="PF00004">
    <property type="entry name" value="AAA"/>
    <property type="match status" value="1"/>
</dbReference>
<name>A0A5N6YES3_9EURO</name>
<dbReference type="EMBL" id="ML737129">
    <property type="protein sequence ID" value="KAE8343383.1"/>
    <property type="molecule type" value="Genomic_DNA"/>
</dbReference>
<organism evidence="5">
    <name type="scientific">Aspergillus arachidicola</name>
    <dbReference type="NCBI Taxonomy" id="656916"/>
    <lineage>
        <taxon>Eukaryota</taxon>
        <taxon>Fungi</taxon>
        <taxon>Dikarya</taxon>
        <taxon>Ascomycota</taxon>
        <taxon>Pezizomycotina</taxon>
        <taxon>Eurotiomycetes</taxon>
        <taxon>Eurotiomycetidae</taxon>
        <taxon>Eurotiales</taxon>
        <taxon>Aspergillaceae</taxon>
        <taxon>Aspergillus</taxon>
        <taxon>Aspergillus subgen. Circumdati</taxon>
    </lineage>
</organism>
<dbReference type="InterPro" id="IPR003959">
    <property type="entry name" value="ATPase_AAA_core"/>
</dbReference>
<sequence length="305" mass="34721">MDGMERVKEAVTQYHHGLQNSEYFRSLFHNLVGFETIIRAFKGCQPMTANLNKRGLNPRGEVPFSFIFEGLPGSGKTMTARALGKIYYFMGLLPTTEVMDCSVTDMIGTHTGQTGPKVRNLLEEALGKVLFTDEAYRLGFTTYDYPREAVGELVNCMTKERYMHKFVIVLAGYKRSMDQLISTNGGLRSRFTEMAFPRLRPKDCLRLLQAKLLEKKINILRPKTVHVQQRVLVLFKKLGKTTAWANARDVGAIAKEVTLQLFMNPLPAGQPMEISLEEIARVLNRFYRNRRTKEEEEEAGHSSES</sequence>
<dbReference type="OrthoDB" id="2423195at2759"/>
<keyword evidence="3" id="KW-0067">ATP-binding</keyword>
<dbReference type="GO" id="GO:0005524">
    <property type="term" value="F:ATP binding"/>
    <property type="evidence" value="ECO:0007669"/>
    <property type="project" value="UniProtKB-KW"/>
</dbReference>
<dbReference type="InterPro" id="IPR000641">
    <property type="entry name" value="CbxX/CfxQ"/>
</dbReference>
<keyword evidence="2" id="KW-0547">Nucleotide-binding</keyword>
<dbReference type="PANTHER" id="PTHR43392">
    <property type="entry name" value="AAA-TYPE ATPASE FAMILY PROTEIN / ANKYRIN REPEAT FAMILY PROTEIN"/>
    <property type="match status" value="1"/>
</dbReference>
<dbReference type="InterPro" id="IPR050773">
    <property type="entry name" value="CbxX/CfxQ_RuBisCO_ESX"/>
</dbReference>
<dbReference type="GO" id="GO:0016887">
    <property type="term" value="F:ATP hydrolysis activity"/>
    <property type="evidence" value="ECO:0007669"/>
    <property type="project" value="InterPro"/>
</dbReference>
<dbReference type="Proteomes" id="UP000325558">
    <property type="component" value="Unassembled WGS sequence"/>
</dbReference>
<reference evidence="5" key="1">
    <citation type="submission" date="2019-04" db="EMBL/GenBank/DDBJ databases">
        <title>Friends and foes A comparative genomics study of 23 Aspergillus species from section Flavi.</title>
        <authorList>
            <consortium name="DOE Joint Genome Institute"/>
            <person name="Kjaerbolling I."/>
            <person name="Vesth T."/>
            <person name="Frisvad J.C."/>
            <person name="Nybo J.L."/>
            <person name="Theobald S."/>
            <person name="Kildgaard S."/>
            <person name="Isbrandt T."/>
            <person name="Kuo A."/>
            <person name="Sato A."/>
            <person name="Lyhne E.K."/>
            <person name="Kogle M.E."/>
            <person name="Wiebenga A."/>
            <person name="Kun R.S."/>
            <person name="Lubbers R.J."/>
            <person name="Makela M.R."/>
            <person name="Barry K."/>
            <person name="Chovatia M."/>
            <person name="Clum A."/>
            <person name="Daum C."/>
            <person name="Haridas S."/>
            <person name="He G."/>
            <person name="LaButti K."/>
            <person name="Lipzen A."/>
            <person name="Mondo S."/>
            <person name="Riley R."/>
            <person name="Salamov A."/>
            <person name="Simmons B.A."/>
            <person name="Magnuson J.K."/>
            <person name="Henrissat B."/>
            <person name="Mortensen U.H."/>
            <person name="Larsen T.O."/>
            <person name="Devries R.P."/>
            <person name="Grigoriev I.V."/>
            <person name="Machida M."/>
            <person name="Baker S.E."/>
            <person name="Andersen M.R."/>
        </authorList>
    </citation>
    <scope>NUCLEOTIDE SEQUENCE</scope>
    <source>
        <strain evidence="5">CBS 117612</strain>
    </source>
</reference>
<dbReference type="PANTHER" id="PTHR43392:SF2">
    <property type="entry name" value="AAA-TYPE ATPASE FAMILY PROTEIN _ ANKYRIN REPEAT FAMILY PROTEIN"/>
    <property type="match status" value="1"/>
</dbReference>
<evidence type="ECO:0000256" key="3">
    <source>
        <dbReference type="ARBA" id="ARBA00022840"/>
    </source>
</evidence>
<dbReference type="InterPro" id="IPR027417">
    <property type="entry name" value="P-loop_NTPase"/>
</dbReference>
<dbReference type="SMART" id="SM00382">
    <property type="entry name" value="AAA"/>
    <property type="match status" value="1"/>
</dbReference>
<gene>
    <name evidence="5" type="ORF">BDV24DRAFT_149655</name>
</gene>
<dbReference type="InterPro" id="IPR003593">
    <property type="entry name" value="AAA+_ATPase"/>
</dbReference>
<feature type="domain" description="AAA+ ATPase" evidence="4">
    <location>
        <begin position="62"/>
        <end position="201"/>
    </location>
</feature>
<evidence type="ECO:0000259" key="4">
    <source>
        <dbReference type="SMART" id="SM00382"/>
    </source>
</evidence>
<evidence type="ECO:0000256" key="2">
    <source>
        <dbReference type="ARBA" id="ARBA00022741"/>
    </source>
</evidence>
<dbReference type="AlphaFoldDB" id="A0A5N6YES3"/>
<dbReference type="Gene3D" id="3.40.50.300">
    <property type="entry name" value="P-loop containing nucleotide triphosphate hydrolases"/>
    <property type="match status" value="1"/>
</dbReference>
<dbReference type="SUPFAM" id="SSF52540">
    <property type="entry name" value="P-loop containing nucleoside triphosphate hydrolases"/>
    <property type="match status" value="1"/>
</dbReference>
<evidence type="ECO:0000256" key="1">
    <source>
        <dbReference type="ARBA" id="ARBA00010378"/>
    </source>
</evidence>
<evidence type="ECO:0000313" key="5">
    <source>
        <dbReference type="EMBL" id="KAE8343383.1"/>
    </source>
</evidence>
<dbReference type="PRINTS" id="PR00819">
    <property type="entry name" value="CBXCFQXSUPER"/>
</dbReference>
<accession>A0A5N6YES3</accession>
<comment type="similarity">
    <text evidence="1">Belongs to the CbxX/CfxQ family.</text>
</comment>